<dbReference type="SUPFAM" id="SSF55073">
    <property type="entry name" value="Nucleotide cyclase"/>
    <property type="match status" value="1"/>
</dbReference>
<organism evidence="6 7">
    <name type="scientific">Herbaspirillum seropedicae (strain SmR1)</name>
    <dbReference type="NCBI Taxonomy" id="757424"/>
    <lineage>
        <taxon>Bacteria</taxon>
        <taxon>Pseudomonadati</taxon>
        <taxon>Pseudomonadota</taxon>
        <taxon>Betaproteobacteria</taxon>
        <taxon>Burkholderiales</taxon>
        <taxon>Oxalobacteraceae</taxon>
        <taxon>Herbaspirillum</taxon>
    </lineage>
</organism>
<dbReference type="RefSeq" id="WP_013235676.1">
    <property type="nucleotide sequence ID" value="NC_014323.1"/>
</dbReference>
<evidence type="ECO:0000259" key="4">
    <source>
        <dbReference type="PROSITE" id="PS50110"/>
    </source>
</evidence>
<evidence type="ECO:0000256" key="2">
    <source>
        <dbReference type="ARBA" id="ARBA00034247"/>
    </source>
</evidence>
<dbReference type="InterPro" id="IPR043128">
    <property type="entry name" value="Rev_trsase/Diguanyl_cyclase"/>
</dbReference>
<keyword evidence="3" id="KW-0597">Phosphoprotein</keyword>
<dbReference type="AlphaFoldDB" id="D8IR88"/>
<dbReference type="InterPro" id="IPR050469">
    <property type="entry name" value="Diguanylate_Cyclase"/>
</dbReference>
<dbReference type="GO" id="GO:1902201">
    <property type="term" value="P:negative regulation of bacterial-type flagellum-dependent cell motility"/>
    <property type="evidence" value="ECO:0007669"/>
    <property type="project" value="TreeGrafter"/>
</dbReference>
<comment type="catalytic activity">
    <reaction evidence="2">
        <text>2 GTP = 3',3'-c-di-GMP + 2 diphosphate</text>
        <dbReference type="Rhea" id="RHEA:24898"/>
        <dbReference type="ChEBI" id="CHEBI:33019"/>
        <dbReference type="ChEBI" id="CHEBI:37565"/>
        <dbReference type="ChEBI" id="CHEBI:58805"/>
        <dbReference type="EC" id="2.7.7.65"/>
    </reaction>
</comment>
<dbReference type="PROSITE" id="PS50887">
    <property type="entry name" value="GGDEF"/>
    <property type="match status" value="1"/>
</dbReference>
<dbReference type="PANTHER" id="PTHR45138:SF9">
    <property type="entry name" value="DIGUANYLATE CYCLASE DGCM-RELATED"/>
    <property type="match status" value="1"/>
</dbReference>
<feature type="domain" description="Response regulatory" evidence="4">
    <location>
        <begin position="17"/>
        <end position="132"/>
    </location>
</feature>
<dbReference type="GO" id="GO:0043709">
    <property type="term" value="P:cell adhesion involved in single-species biofilm formation"/>
    <property type="evidence" value="ECO:0007669"/>
    <property type="project" value="TreeGrafter"/>
</dbReference>
<dbReference type="GeneID" id="29391828"/>
<protein>
    <recommendedName>
        <fullName evidence="1">diguanylate cyclase</fullName>
        <ecNumber evidence="1">2.7.7.65</ecNumber>
    </recommendedName>
</protein>
<evidence type="ECO:0000313" key="6">
    <source>
        <dbReference type="EMBL" id="ADJ65214.1"/>
    </source>
</evidence>
<dbReference type="SMART" id="SM00267">
    <property type="entry name" value="GGDEF"/>
    <property type="match status" value="1"/>
</dbReference>
<dbReference type="HOGENOM" id="CLU_000445_11_28_4"/>
<dbReference type="GO" id="GO:0005886">
    <property type="term" value="C:plasma membrane"/>
    <property type="evidence" value="ECO:0007669"/>
    <property type="project" value="TreeGrafter"/>
</dbReference>
<gene>
    <name evidence="6" type="ordered locus">Hsero_3736</name>
</gene>
<evidence type="ECO:0000256" key="1">
    <source>
        <dbReference type="ARBA" id="ARBA00012528"/>
    </source>
</evidence>
<dbReference type="EC" id="2.7.7.65" evidence="1"/>
<dbReference type="NCBIfam" id="TIGR00254">
    <property type="entry name" value="GGDEF"/>
    <property type="match status" value="1"/>
</dbReference>
<dbReference type="SUPFAM" id="SSF52172">
    <property type="entry name" value="CheY-like"/>
    <property type="match status" value="1"/>
</dbReference>
<reference evidence="6 7" key="1">
    <citation type="submission" date="2010-04" db="EMBL/GenBank/DDBJ databases">
        <title>The genome of Herbaspirillum seropedicae SmR1, an endophytic, nitrogen-fixing, plant-growth promoting beta-Proteobacteria.</title>
        <authorList>
            <person name="Pedrosa F.O."/>
            <person name="Monteiro R.A."/>
            <person name="Wassem R."/>
            <person name="Cruz L.M."/>
            <person name="Ayub R.A."/>
            <person name="Colauto N.B."/>
            <person name="Fernandez M.A."/>
            <person name="Fungaro M.H.P."/>
            <person name="Grisard E.C."/>
            <person name="Hungria M."/>
            <person name="Madeira H.M.F."/>
            <person name="Nodari R.O."/>
            <person name="Osaku C.A."/>
            <person name="Petzl-Erler M.L."/>
            <person name="Terenzi H."/>
            <person name="Vieira L.G.E."/>
            <person name="Almeida M.I.M."/>
            <person name="Alves L.R."/>
            <person name="Arantes O.M.N."/>
            <person name="Balsanelli E."/>
            <person name="Barcellos F.G."/>
            <person name="Baura V.A."/>
            <person name="Binde D.R."/>
            <person name="Campo R.J."/>
            <person name="Chubatsu L.S."/>
            <person name="Chueire L.M.O."/>
            <person name="Ciferri R.R."/>
            <person name="Correa L.C."/>
            <person name="da Conceicao Silva J.L."/>
            <person name="Dabul A.N.G."/>
            <person name="Dambros B.P."/>
            <person name="Faoro H."/>
            <person name="Favetti A."/>
            <person name="Friedermann G."/>
            <person name="Furlaneto M.C."/>
            <person name="Gasques L.S."/>
            <person name="Gimenes C.C.T."/>
            <person name="Gioppo N.M.R."/>
            <person name="Glienke-Blanco C."/>
            <person name="Godoy L.P."/>
            <person name="Guerra M.P."/>
            <person name="Karp S."/>
            <person name="Kava-Cordeiro V."/>
            <person name="Margarido V.P."/>
            <person name="Mathioni S.M."/>
            <person name="Menck-Soares M.A."/>
            <person name="Murace N.K."/>
            <person name="Nicolas M.F."/>
            <person name="Oliveira C.E.C."/>
            <person name="Pagnan N.A.B."/>
            <person name="Pamphile J.A."/>
            <person name="Patussi E.V."/>
            <person name="Pereira L.F.P."/>
            <person name="Pereira-Ferrari L."/>
            <person name="Pinto F.G.S."/>
            <person name="Precoma C."/>
            <person name="Prioli A.J."/>
            <person name="Prioli S.M.A.P."/>
            <person name="Raittz R.T."/>
            <person name="Ramos H.J.O."/>
            <person name="Ribeiro E.M.S.F."/>
            <person name="Rigo L.U."/>
            <person name="Rocha C.L.M.S.C."/>
            <person name="Rocha S.N."/>
            <person name="Santos K."/>
            <person name="Satori D."/>
            <person name="Silva A.G."/>
            <person name="Simao R.C.G."/>
            <person name="Soares M.A.M."/>
            <person name="Souza E.M."/>
            <person name="Steffens M.B.R."/>
            <person name="Steindel M."/>
            <person name="Tadra-Sfeir M.Z."/>
            <person name="Takahashi E.K."/>
            <person name="Torres R.A."/>
            <person name="Valle J.S."/>
            <person name="Vernal J.I."/>
            <person name="Vilas-Boas L.A."/>
            <person name="Watanabe M.A.E."/>
            <person name="Weiss V.A."/>
            <person name="Yates M.A."/>
            <person name="Souza E.M."/>
        </authorList>
    </citation>
    <scope>NUCLEOTIDE SEQUENCE [LARGE SCALE GENOMIC DNA]</scope>
    <source>
        <strain evidence="6 7">SmR1</strain>
    </source>
</reference>
<dbReference type="GO" id="GO:0052621">
    <property type="term" value="F:diguanylate cyclase activity"/>
    <property type="evidence" value="ECO:0007669"/>
    <property type="project" value="UniProtKB-EC"/>
</dbReference>
<dbReference type="Gene3D" id="3.40.50.2300">
    <property type="match status" value="1"/>
</dbReference>
<name>D8IR88_HERSS</name>
<dbReference type="SMART" id="SM00448">
    <property type="entry name" value="REC"/>
    <property type="match status" value="1"/>
</dbReference>
<dbReference type="GO" id="GO:0000160">
    <property type="term" value="P:phosphorelay signal transduction system"/>
    <property type="evidence" value="ECO:0007669"/>
    <property type="project" value="InterPro"/>
</dbReference>
<accession>D8IR88</accession>
<keyword evidence="7" id="KW-1185">Reference proteome</keyword>
<dbReference type="CDD" id="cd01949">
    <property type="entry name" value="GGDEF"/>
    <property type="match status" value="1"/>
</dbReference>
<evidence type="ECO:0000259" key="5">
    <source>
        <dbReference type="PROSITE" id="PS50887"/>
    </source>
</evidence>
<dbReference type="OrthoDB" id="9813903at2"/>
<feature type="modified residue" description="4-aspartylphosphate" evidence="3">
    <location>
        <position position="65"/>
    </location>
</feature>
<dbReference type="InterPro" id="IPR000160">
    <property type="entry name" value="GGDEF_dom"/>
</dbReference>
<evidence type="ECO:0000256" key="3">
    <source>
        <dbReference type="PROSITE-ProRule" id="PRU00169"/>
    </source>
</evidence>
<sequence length="320" mass="35405">MKQILEELSTLRGGRPRILLCDDQPINIRLVNALLKGDYEIFMATSGLQAIELSERVTPDLILMDVNMPGLNGYDTCARLKQNTLTLGIPVIFLTGLKSEEDEVKAFEVGGVDFISKPINGTVLKARVLTHLTLKLQSDFYLNIAVTDSLTGLFNRRKFDSELAEKWELCKRSGQAMSLLLIDIDHFKQYNDHYGHQAGDHCLAEVAHTIRSNFHRSYDCVARYGGEEFACILPMTGREQAIRQAQEVCHSVARLHLPHARSDTSAWVSLSIGVATMIAPDHNASPVALLALADKNLYAAKANGRAQVFAAELPLFNDAA</sequence>
<dbReference type="FunFam" id="3.30.70.270:FF:000001">
    <property type="entry name" value="Diguanylate cyclase domain protein"/>
    <property type="match status" value="1"/>
</dbReference>
<dbReference type="InterPro" id="IPR011006">
    <property type="entry name" value="CheY-like_superfamily"/>
</dbReference>
<dbReference type="InterPro" id="IPR001789">
    <property type="entry name" value="Sig_transdc_resp-reg_receiver"/>
</dbReference>
<evidence type="ECO:0000313" key="7">
    <source>
        <dbReference type="Proteomes" id="UP000000329"/>
    </source>
</evidence>
<dbReference type="Pfam" id="PF00072">
    <property type="entry name" value="Response_reg"/>
    <property type="match status" value="1"/>
</dbReference>
<dbReference type="Pfam" id="PF00990">
    <property type="entry name" value="GGDEF"/>
    <property type="match status" value="1"/>
</dbReference>
<dbReference type="Proteomes" id="UP000000329">
    <property type="component" value="Chromosome"/>
</dbReference>
<dbReference type="STRING" id="757424.Hsero_3736"/>
<dbReference type="Gene3D" id="3.30.70.270">
    <property type="match status" value="1"/>
</dbReference>
<dbReference type="EMBL" id="CP002039">
    <property type="protein sequence ID" value="ADJ65214.1"/>
    <property type="molecule type" value="Genomic_DNA"/>
</dbReference>
<dbReference type="eggNOG" id="COG3706">
    <property type="taxonomic scope" value="Bacteria"/>
</dbReference>
<proteinExistence type="predicted"/>
<dbReference type="PROSITE" id="PS50110">
    <property type="entry name" value="RESPONSE_REGULATORY"/>
    <property type="match status" value="1"/>
</dbReference>
<dbReference type="InterPro" id="IPR029787">
    <property type="entry name" value="Nucleotide_cyclase"/>
</dbReference>
<dbReference type="KEGG" id="hse:Hsero_3736"/>
<feature type="domain" description="GGDEF" evidence="5">
    <location>
        <begin position="175"/>
        <end position="313"/>
    </location>
</feature>
<dbReference type="PANTHER" id="PTHR45138">
    <property type="entry name" value="REGULATORY COMPONENTS OF SENSORY TRANSDUCTION SYSTEM"/>
    <property type="match status" value="1"/>
</dbReference>